<dbReference type="EMBL" id="KZ997430">
    <property type="protein sequence ID" value="RKO87427.1"/>
    <property type="molecule type" value="Genomic_DNA"/>
</dbReference>
<dbReference type="AlphaFoldDB" id="A0A4V1IQR0"/>
<organism evidence="1 2">
    <name type="scientific">Blyttiomyces helicus</name>
    <dbReference type="NCBI Taxonomy" id="388810"/>
    <lineage>
        <taxon>Eukaryota</taxon>
        <taxon>Fungi</taxon>
        <taxon>Fungi incertae sedis</taxon>
        <taxon>Chytridiomycota</taxon>
        <taxon>Chytridiomycota incertae sedis</taxon>
        <taxon>Chytridiomycetes</taxon>
        <taxon>Chytridiomycetes incertae sedis</taxon>
        <taxon>Blyttiomyces</taxon>
    </lineage>
</organism>
<evidence type="ECO:0000313" key="2">
    <source>
        <dbReference type="Proteomes" id="UP000269721"/>
    </source>
</evidence>
<accession>A0A4V1IQR0</accession>
<keyword evidence="2" id="KW-1185">Reference proteome</keyword>
<gene>
    <name evidence="1" type="ORF">BDK51DRAFT_37798</name>
</gene>
<reference evidence="2" key="1">
    <citation type="journal article" date="2018" name="Nat. Microbiol.">
        <title>Leveraging single-cell genomics to expand the fungal tree of life.</title>
        <authorList>
            <person name="Ahrendt S.R."/>
            <person name="Quandt C.A."/>
            <person name="Ciobanu D."/>
            <person name="Clum A."/>
            <person name="Salamov A."/>
            <person name="Andreopoulos B."/>
            <person name="Cheng J.F."/>
            <person name="Woyke T."/>
            <person name="Pelin A."/>
            <person name="Henrissat B."/>
            <person name="Reynolds N.K."/>
            <person name="Benny G.L."/>
            <person name="Smith M.E."/>
            <person name="James T.Y."/>
            <person name="Grigoriev I.V."/>
        </authorList>
    </citation>
    <scope>NUCLEOTIDE SEQUENCE [LARGE SCALE GENOMIC DNA]</scope>
</reference>
<dbReference type="Proteomes" id="UP000269721">
    <property type="component" value="Unassembled WGS sequence"/>
</dbReference>
<sequence length="213" mass="23181">MKSCCMKSALILDHITSSSVIPHLLSDGCNRLTSSKDASVKESFKAGSLMVEFSNPALYYILFGPSSPPWTITHPTSDTSFSDVQFFPLSTAVIGIYTSHQRSILITVCIRTVLQHIAHMITYRVSSDLGAPYLLPEGVTKAGGKIPSQALMTALADEYTIQKQGTNSTPQCNMIAKHHCRSADPDNRLSLGKILALLNKIRETPVEQAPFVA</sequence>
<evidence type="ECO:0000313" key="1">
    <source>
        <dbReference type="EMBL" id="RKO87427.1"/>
    </source>
</evidence>
<protein>
    <submittedName>
        <fullName evidence="1">Uncharacterized protein</fullName>
    </submittedName>
</protein>
<name>A0A4V1IQR0_9FUNG</name>
<proteinExistence type="predicted"/>